<feature type="signal peptide" evidence="10">
    <location>
        <begin position="1"/>
        <end position="18"/>
    </location>
</feature>
<keyword evidence="7" id="KW-0413">Isomerase</keyword>
<evidence type="ECO:0000313" key="13">
    <source>
        <dbReference type="Proteomes" id="UP001583186"/>
    </source>
</evidence>
<dbReference type="Proteomes" id="UP001583186">
    <property type="component" value="Unassembled WGS sequence"/>
</dbReference>
<evidence type="ECO:0000256" key="3">
    <source>
        <dbReference type="ARBA" id="ARBA00004319"/>
    </source>
</evidence>
<evidence type="ECO:0000313" key="12">
    <source>
        <dbReference type="EMBL" id="KAL1903000.1"/>
    </source>
</evidence>
<keyword evidence="6" id="KW-0256">Endoplasmic reticulum</keyword>
<evidence type="ECO:0000256" key="9">
    <source>
        <dbReference type="ARBA" id="ARBA00039846"/>
    </source>
</evidence>
<feature type="domain" description="Thioredoxin" evidence="11">
    <location>
        <begin position="2"/>
        <end position="123"/>
    </location>
</feature>
<evidence type="ECO:0000256" key="5">
    <source>
        <dbReference type="ARBA" id="ARBA00012723"/>
    </source>
</evidence>
<evidence type="ECO:0000259" key="11">
    <source>
        <dbReference type="PROSITE" id="PS51352"/>
    </source>
</evidence>
<dbReference type="Pfam" id="PF00085">
    <property type="entry name" value="Thioredoxin"/>
    <property type="match status" value="1"/>
</dbReference>
<dbReference type="PANTHER" id="PTHR18929">
    <property type="entry name" value="PROTEIN DISULFIDE ISOMERASE"/>
    <property type="match status" value="1"/>
</dbReference>
<dbReference type="EMBL" id="JAWCUI010000003">
    <property type="protein sequence ID" value="KAL1903000.1"/>
    <property type="molecule type" value="Genomic_DNA"/>
</dbReference>
<dbReference type="PROSITE" id="PS51352">
    <property type="entry name" value="THIOREDOXIN_2"/>
    <property type="match status" value="1"/>
</dbReference>
<feature type="chain" id="PRO_5045440062" description="Protein disulfide-isomerase" evidence="10">
    <location>
        <begin position="19"/>
        <end position="358"/>
    </location>
</feature>
<keyword evidence="10" id="KW-0732">Signal</keyword>
<accession>A0ABR3ZSC4</accession>
<dbReference type="InterPro" id="IPR036249">
    <property type="entry name" value="Thioredoxin-like_sf"/>
</dbReference>
<reference evidence="12 13" key="1">
    <citation type="journal article" date="2024" name="IMA Fungus">
        <title>IMA Genome - F19 : A genome assembly and annotation guide to empower mycologists, including annotated draft genome sequences of Ceratocystis pirilliformis, Diaporthe australafricana, Fusarium ophioides, Paecilomyces lecythidis, and Sporothrix stenoceras.</title>
        <authorList>
            <person name="Aylward J."/>
            <person name="Wilson A.M."/>
            <person name="Visagie C.M."/>
            <person name="Spraker J."/>
            <person name="Barnes I."/>
            <person name="Buitendag C."/>
            <person name="Ceriani C."/>
            <person name="Del Mar Angel L."/>
            <person name="du Plessis D."/>
            <person name="Fuchs T."/>
            <person name="Gasser K."/>
            <person name="Kramer D."/>
            <person name="Li W."/>
            <person name="Munsamy K."/>
            <person name="Piso A."/>
            <person name="Price J.L."/>
            <person name="Sonnekus B."/>
            <person name="Thomas C."/>
            <person name="van der Nest A."/>
            <person name="van Dijk A."/>
            <person name="van Heerden A."/>
            <person name="van Vuuren N."/>
            <person name="Yilmaz N."/>
            <person name="Duong T.A."/>
            <person name="van der Merwe N.A."/>
            <person name="Wingfield M.J."/>
            <person name="Wingfield B.D."/>
        </authorList>
    </citation>
    <scope>NUCLEOTIDE SEQUENCE [LARGE SCALE GENOMIC DNA]</scope>
    <source>
        <strain evidence="12 13">CMW 5346</strain>
    </source>
</reference>
<dbReference type="SUPFAM" id="SSF52833">
    <property type="entry name" value="Thioredoxin-like"/>
    <property type="match status" value="3"/>
</dbReference>
<dbReference type="Gene3D" id="3.40.30.10">
    <property type="entry name" value="Glutaredoxin"/>
    <property type="match status" value="2"/>
</dbReference>
<comment type="subcellular location">
    <subcellularLocation>
        <location evidence="3">Endoplasmic reticulum lumen</location>
    </subcellularLocation>
</comment>
<comment type="similarity">
    <text evidence="4">Belongs to the protein disulfide isomerase family.</text>
</comment>
<dbReference type="PANTHER" id="PTHR18929:SF132">
    <property type="entry name" value="PROTEIN DISULFIDE-ISOMERASE A3"/>
    <property type="match status" value="1"/>
</dbReference>
<proteinExistence type="inferred from homology"/>
<sequence length="358" mass="39227">MRLTNTALLALVASPAAAWKHASEANIRKALTDNERTLVAFVEPSLEPCKRLDIEWTQAAKEATDAAVLSIDCTQDTKLCAELDVASYPAIRLFHRDSSRGVQRYRGVREAPDLLAFLRRAARPVPSTVDEKNFTTLLKDDFVVFVARYGKTSNDDETLPARFEQLASTYADRYTFAVSTDLTTSPSVTCYRSHGELVRTAAELDASTTALNAFIETCAAPLVVDLTRRNELHHMGTGKSLVHYLYSSASERRTYIKEVQKLAQTYGEYLQFTTVNLREYGDDMLKALGLQKSAAQKKGPLLAVQNPSNGDVFPFPAAGINNGDGPPAAAVVEKFLLDIIQGAVPPWMPGAGDGHDEL</sequence>
<keyword evidence="13" id="KW-1185">Reference proteome</keyword>
<dbReference type="InterPro" id="IPR013766">
    <property type="entry name" value="Thioredoxin_domain"/>
</dbReference>
<evidence type="ECO:0000256" key="6">
    <source>
        <dbReference type="ARBA" id="ARBA00022824"/>
    </source>
</evidence>
<evidence type="ECO:0000256" key="7">
    <source>
        <dbReference type="ARBA" id="ARBA00023235"/>
    </source>
</evidence>
<evidence type="ECO:0000256" key="2">
    <source>
        <dbReference type="ARBA" id="ARBA00002692"/>
    </source>
</evidence>
<keyword evidence="8" id="KW-0676">Redox-active center</keyword>
<protein>
    <recommendedName>
        <fullName evidence="9">Protein disulfide-isomerase</fullName>
        <ecNumber evidence="5">5.3.4.1</ecNumber>
    </recommendedName>
</protein>
<comment type="catalytic activity">
    <reaction evidence="1">
        <text>Catalyzes the rearrangement of -S-S- bonds in proteins.</text>
        <dbReference type="EC" id="5.3.4.1"/>
    </reaction>
</comment>
<organism evidence="12 13">
    <name type="scientific">Sporothrix stenoceras</name>
    <dbReference type="NCBI Taxonomy" id="5173"/>
    <lineage>
        <taxon>Eukaryota</taxon>
        <taxon>Fungi</taxon>
        <taxon>Dikarya</taxon>
        <taxon>Ascomycota</taxon>
        <taxon>Pezizomycotina</taxon>
        <taxon>Sordariomycetes</taxon>
        <taxon>Sordariomycetidae</taxon>
        <taxon>Ophiostomatales</taxon>
        <taxon>Ophiostomataceae</taxon>
        <taxon>Sporothrix</taxon>
    </lineage>
</organism>
<comment type="function">
    <text evidence="2">Participates in the folding of proteins containing disulfide bonds, may be involved in glycosylation, prolyl hydroxylation and triglyceride transfer.</text>
</comment>
<gene>
    <name evidence="12" type="ORF">Sste5346_000912</name>
</gene>
<name>A0ABR3ZSC4_9PEZI</name>
<dbReference type="Pfam" id="PF13848">
    <property type="entry name" value="Thioredoxin_6"/>
    <property type="match status" value="1"/>
</dbReference>
<evidence type="ECO:0000256" key="8">
    <source>
        <dbReference type="ARBA" id="ARBA00023284"/>
    </source>
</evidence>
<evidence type="ECO:0000256" key="10">
    <source>
        <dbReference type="SAM" id="SignalP"/>
    </source>
</evidence>
<evidence type="ECO:0000256" key="4">
    <source>
        <dbReference type="ARBA" id="ARBA00006347"/>
    </source>
</evidence>
<comment type="caution">
    <text evidence="12">The sequence shown here is derived from an EMBL/GenBank/DDBJ whole genome shotgun (WGS) entry which is preliminary data.</text>
</comment>
<dbReference type="EC" id="5.3.4.1" evidence="5"/>
<evidence type="ECO:0000256" key="1">
    <source>
        <dbReference type="ARBA" id="ARBA00001182"/>
    </source>
</evidence>
<dbReference type="CDD" id="cd02961">
    <property type="entry name" value="PDI_a_family"/>
    <property type="match status" value="1"/>
</dbReference>